<evidence type="ECO:0000313" key="2">
    <source>
        <dbReference type="EMBL" id="KAL3083858.1"/>
    </source>
</evidence>
<evidence type="ECO:0000313" key="3">
    <source>
        <dbReference type="Proteomes" id="UP001620626"/>
    </source>
</evidence>
<accession>A0ABD2J4N3</accession>
<reference evidence="2 3" key="1">
    <citation type="submission" date="2024-10" db="EMBL/GenBank/DDBJ databases">
        <authorList>
            <person name="Kim D."/>
        </authorList>
    </citation>
    <scope>NUCLEOTIDE SEQUENCE [LARGE SCALE GENOMIC DNA]</scope>
    <source>
        <strain evidence="2">BH-2024</strain>
    </source>
</reference>
<dbReference type="Proteomes" id="UP001620626">
    <property type="component" value="Unassembled WGS sequence"/>
</dbReference>
<dbReference type="AlphaFoldDB" id="A0ABD2J4N3"/>
<feature type="region of interest" description="Disordered" evidence="1">
    <location>
        <begin position="1"/>
        <end position="21"/>
    </location>
</feature>
<sequence>MEQPMPQMFGSNGMTNSSGPFSQVRDARLQFLRNILQKIKQHAEDIGFDGTMQVSIIEVEPQNGATAPRRPPKRTATLTTTTTFGARNNVASKWASNSNNSDSPLRWHFRCRNISSHTLAY</sequence>
<name>A0ABD2J4N3_9BILA</name>
<comment type="caution">
    <text evidence="2">The sequence shown here is derived from an EMBL/GenBank/DDBJ whole genome shotgun (WGS) entry which is preliminary data.</text>
</comment>
<protein>
    <submittedName>
        <fullName evidence="2">Uncharacterized protein</fullName>
    </submittedName>
</protein>
<organism evidence="2 3">
    <name type="scientific">Heterodera trifolii</name>
    <dbReference type="NCBI Taxonomy" id="157864"/>
    <lineage>
        <taxon>Eukaryota</taxon>
        <taxon>Metazoa</taxon>
        <taxon>Ecdysozoa</taxon>
        <taxon>Nematoda</taxon>
        <taxon>Chromadorea</taxon>
        <taxon>Rhabditida</taxon>
        <taxon>Tylenchina</taxon>
        <taxon>Tylenchomorpha</taxon>
        <taxon>Tylenchoidea</taxon>
        <taxon>Heteroderidae</taxon>
        <taxon>Heteroderinae</taxon>
        <taxon>Heterodera</taxon>
    </lineage>
</organism>
<proteinExistence type="predicted"/>
<gene>
    <name evidence="2" type="ORF">niasHT_036271</name>
</gene>
<evidence type="ECO:0000256" key="1">
    <source>
        <dbReference type="SAM" id="MobiDB-lite"/>
    </source>
</evidence>
<feature type="compositionally biased region" description="Polar residues" evidence="1">
    <location>
        <begin position="9"/>
        <end position="21"/>
    </location>
</feature>
<keyword evidence="3" id="KW-1185">Reference proteome</keyword>
<dbReference type="EMBL" id="JBICBT010001089">
    <property type="protein sequence ID" value="KAL3083858.1"/>
    <property type="molecule type" value="Genomic_DNA"/>
</dbReference>